<feature type="non-terminal residue" evidence="1">
    <location>
        <position position="1"/>
    </location>
</feature>
<keyword evidence="2" id="KW-1185">Reference proteome</keyword>
<sequence>VVRFIHQLEQLARLTRVLPPCEEERRARRLEHPSAVADGHGDALRLERLGDREYSSEADEVEIDAADGDNHDHRERAHLRAAFPVEVDAEDEAEEADAIEELVDLVVVLGARVLG</sequence>
<evidence type="ECO:0000313" key="1">
    <source>
        <dbReference type="EMBL" id="GMR46739.1"/>
    </source>
</evidence>
<protein>
    <submittedName>
        <fullName evidence="1">Uncharacterized protein</fullName>
    </submittedName>
</protein>
<proteinExistence type="predicted"/>
<dbReference type="EMBL" id="BTRK01000004">
    <property type="protein sequence ID" value="GMR46739.1"/>
    <property type="molecule type" value="Genomic_DNA"/>
</dbReference>
<reference evidence="2" key="1">
    <citation type="submission" date="2022-10" db="EMBL/GenBank/DDBJ databases">
        <title>Genome assembly of Pristionchus species.</title>
        <authorList>
            <person name="Yoshida K."/>
            <person name="Sommer R.J."/>
        </authorList>
    </citation>
    <scope>NUCLEOTIDE SEQUENCE [LARGE SCALE GENOMIC DNA]</scope>
    <source>
        <strain evidence="2">RS5460</strain>
    </source>
</reference>
<feature type="non-terminal residue" evidence="1">
    <location>
        <position position="115"/>
    </location>
</feature>
<name>A0AAN5HZS5_9BILA</name>
<gene>
    <name evidence="1" type="ORF">PMAYCL1PPCAC_16935</name>
</gene>
<comment type="caution">
    <text evidence="1">The sequence shown here is derived from an EMBL/GenBank/DDBJ whole genome shotgun (WGS) entry which is preliminary data.</text>
</comment>
<organism evidence="1 2">
    <name type="scientific">Pristionchus mayeri</name>
    <dbReference type="NCBI Taxonomy" id="1317129"/>
    <lineage>
        <taxon>Eukaryota</taxon>
        <taxon>Metazoa</taxon>
        <taxon>Ecdysozoa</taxon>
        <taxon>Nematoda</taxon>
        <taxon>Chromadorea</taxon>
        <taxon>Rhabditida</taxon>
        <taxon>Rhabditina</taxon>
        <taxon>Diplogasteromorpha</taxon>
        <taxon>Diplogasteroidea</taxon>
        <taxon>Neodiplogasteridae</taxon>
        <taxon>Pristionchus</taxon>
    </lineage>
</organism>
<dbReference type="AlphaFoldDB" id="A0AAN5HZS5"/>
<accession>A0AAN5HZS5</accession>
<evidence type="ECO:0000313" key="2">
    <source>
        <dbReference type="Proteomes" id="UP001328107"/>
    </source>
</evidence>
<dbReference type="Proteomes" id="UP001328107">
    <property type="component" value="Unassembled WGS sequence"/>
</dbReference>